<evidence type="ECO:0000256" key="1">
    <source>
        <dbReference type="SAM" id="MobiDB-lite"/>
    </source>
</evidence>
<dbReference type="EnsemblMetazoa" id="GAUT025959-RA">
    <property type="protein sequence ID" value="GAUT025959-PA"/>
    <property type="gene ID" value="GAUT025959"/>
</dbReference>
<accession>A0A1A9V4U6</accession>
<evidence type="ECO:0000313" key="2">
    <source>
        <dbReference type="EnsemblMetazoa" id="GAUT025959-PA"/>
    </source>
</evidence>
<dbReference type="AlphaFoldDB" id="A0A1A9V4U6"/>
<evidence type="ECO:0000313" key="3">
    <source>
        <dbReference type="Proteomes" id="UP000078200"/>
    </source>
</evidence>
<reference evidence="2" key="1">
    <citation type="submission" date="2020-05" db="UniProtKB">
        <authorList>
            <consortium name="EnsemblMetazoa"/>
        </authorList>
    </citation>
    <scope>IDENTIFICATION</scope>
    <source>
        <strain evidence="2">TTRI</strain>
    </source>
</reference>
<feature type="compositionally biased region" description="Polar residues" evidence="1">
    <location>
        <begin position="73"/>
        <end position="83"/>
    </location>
</feature>
<proteinExistence type="predicted"/>
<sequence length="143" mass="16852">MPWTDMDILCGGSNLINYLTGNEQIFAFRNCQRSLKFRKLFKEMHPPNILMMMNIERISFLLYSLKNYLDLSSSQGENEPNNTRTDRVAGGQQRSRLHNDDKLNLIDTYLTQGLKRKLCHKEIDRRKQVYLKESVIDIRRNGL</sequence>
<feature type="region of interest" description="Disordered" evidence="1">
    <location>
        <begin position="73"/>
        <end position="94"/>
    </location>
</feature>
<keyword evidence="3" id="KW-1185">Reference proteome</keyword>
<protein>
    <submittedName>
        <fullName evidence="2">Uncharacterized protein</fullName>
    </submittedName>
</protein>
<dbReference type="VEuPathDB" id="VectorBase:GAUT025959"/>
<name>A0A1A9V4U6_GLOAU</name>
<dbReference type="Proteomes" id="UP000078200">
    <property type="component" value="Unassembled WGS sequence"/>
</dbReference>
<organism evidence="2 3">
    <name type="scientific">Glossina austeni</name>
    <name type="common">Savannah tsetse fly</name>
    <dbReference type="NCBI Taxonomy" id="7395"/>
    <lineage>
        <taxon>Eukaryota</taxon>
        <taxon>Metazoa</taxon>
        <taxon>Ecdysozoa</taxon>
        <taxon>Arthropoda</taxon>
        <taxon>Hexapoda</taxon>
        <taxon>Insecta</taxon>
        <taxon>Pterygota</taxon>
        <taxon>Neoptera</taxon>
        <taxon>Endopterygota</taxon>
        <taxon>Diptera</taxon>
        <taxon>Brachycera</taxon>
        <taxon>Muscomorpha</taxon>
        <taxon>Hippoboscoidea</taxon>
        <taxon>Glossinidae</taxon>
        <taxon>Glossina</taxon>
    </lineage>
</organism>